<feature type="compositionally biased region" description="Low complexity" evidence="1">
    <location>
        <begin position="25"/>
        <end position="45"/>
    </location>
</feature>
<dbReference type="Proteomes" id="UP000018936">
    <property type="component" value="Unassembled WGS sequence"/>
</dbReference>
<feature type="compositionally biased region" description="Basic and acidic residues" evidence="1">
    <location>
        <begin position="56"/>
        <end position="132"/>
    </location>
</feature>
<organism evidence="2 3">
    <name type="scientific">Ophiophagus hannah</name>
    <name type="common">King cobra</name>
    <name type="synonym">Naja hannah</name>
    <dbReference type="NCBI Taxonomy" id="8665"/>
    <lineage>
        <taxon>Eukaryota</taxon>
        <taxon>Metazoa</taxon>
        <taxon>Chordata</taxon>
        <taxon>Craniata</taxon>
        <taxon>Vertebrata</taxon>
        <taxon>Euteleostomi</taxon>
        <taxon>Lepidosauria</taxon>
        <taxon>Squamata</taxon>
        <taxon>Bifurcata</taxon>
        <taxon>Unidentata</taxon>
        <taxon>Episquamata</taxon>
        <taxon>Toxicofera</taxon>
        <taxon>Serpentes</taxon>
        <taxon>Colubroidea</taxon>
        <taxon>Elapidae</taxon>
        <taxon>Elapinae</taxon>
        <taxon>Ophiophagus</taxon>
    </lineage>
</organism>
<evidence type="ECO:0000313" key="3">
    <source>
        <dbReference type="Proteomes" id="UP000018936"/>
    </source>
</evidence>
<proteinExistence type="predicted"/>
<keyword evidence="3" id="KW-1185">Reference proteome</keyword>
<protein>
    <submittedName>
        <fullName evidence="2">TRAF3-interacting protein 1</fullName>
    </submittedName>
</protein>
<accession>V8NU01</accession>
<comment type="caution">
    <text evidence="2">The sequence shown here is derived from an EMBL/GenBank/DDBJ whole genome shotgun (WGS) entry which is preliminary data.</text>
</comment>
<name>V8NU01_OPHHA</name>
<reference evidence="2 3" key="1">
    <citation type="journal article" date="2013" name="Proc. Natl. Acad. Sci. U.S.A.">
        <title>The king cobra genome reveals dynamic gene evolution and adaptation in the snake venom system.</title>
        <authorList>
            <person name="Vonk F.J."/>
            <person name="Casewell N.R."/>
            <person name="Henkel C.V."/>
            <person name="Heimberg A.M."/>
            <person name="Jansen H.J."/>
            <person name="McCleary R.J."/>
            <person name="Kerkkamp H.M."/>
            <person name="Vos R.A."/>
            <person name="Guerreiro I."/>
            <person name="Calvete J.J."/>
            <person name="Wuster W."/>
            <person name="Woods A.E."/>
            <person name="Logan J.M."/>
            <person name="Harrison R.A."/>
            <person name="Castoe T.A."/>
            <person name="de Koning A.P."/>
            <person name="Pollock D.D."/>
            <person name="Yandell M."/>
            <person name="Calderon D."/>
            <person name="Renjifo C."/>
            <person name="Currier R.B."/>
            <person name="Salgado D."/>
            <person name="Pla D."/>
            <person name="Sanz L."/>
            <person name="Hyder A.S."/>
            <person name="Ribeiro J.M."/>
            <person name="Arntzen J.W."/>
            <person name="van den Thillart G.E."/>
            <person name="Boetzer M."/>
            <person name="Pirovano W."/>
            <person name="Dirks R.P."/>
            <person name="Spaink H.P."/>
            <person name="Duboule D."/>
            <person name="McGlinn E."/>
            <person name="Kini R.M."/>
            <person name="Richardson M.K."/>
        </authorList>
    </citation>
    <scope>NUCLEOTIDE SEQUENCE</scope>
    <source>
        <tissue evidence="2">Blood</tissue>
    </source>
</reference>
<dbReference type="EMBL" id="AZIM01001790">
    <property type="protein sequence ID" value="ETE65754.1"/>
    <property type="molecule type" value="Genomic_DNA"/>
</dbReference>
<sequence>MPSFQVPPGLRFSRSNDQLAPPLPSQESPQGPSGSQVSVGRPPGSKNGVCGGGHQGGKEGRKEGKEMKKEIERKRERGREGRKEGGKEGRKERERERNRKREGGKGERKREGNMDGRMDRGREGEKKEREEGPQIWALDTASEDALKQHSNPGLERTSEVILSNPLSPAGDIWVILVPHPVT</sequence>
<evidence type="ECO:0000313" key="2">
    <source>
        <dbReference type="EMBL" id="ETE65754.1"/>
    </source>
</evidence>
<dbReference type="AlphaFoldDB" id="V8NU01"/>
<gene>
    <name evidence="2" type="primary">traf3ip1</name>
    <name evidence="2" type="ORF">L345_08476</name>
</gene>
<feature type="region of interest" description="Disordered" evidence="1">
    <location>
        <begin position="1"/>
        <end position="157"/>
    </location>
</feature>
<feature type="non-terminal residue" evidence="2">
    <location>
        <position position="1"/>
    </location>
</feature>
<evidence type="ECO:0000256" key="1">
    <source>
        <dbReference type="SAM" id="MobiDB-lite"/>
    </source>
</evidence>